<feature type="region of interest" description="Disordered" evidence="1">
    <location>
        <begin position="200"/>
        <end position="221"/>
    </location>
</feature>
<feature type="signal peptide" evidence="2">
    <location>
        <begin position="1"/>
        <end position="24"/>
    </location>
</feature>
<dbReference type="OrthoDB" id="6876326at2"/>
<dbReference type="AlphaFoldDB" id="A0A0L1MMA5"/>
<feature type="chain" id="PRO_5005556218" description="Putative auto-transporter adhesin head GIN domain-containing protein" evidence="2">
    <location>
        <begin position="25"/>
        <end position="221"/>
    </location>
</feature>
<proteinExistence type="predicted"/>
<comment type="caution">
    <text evidence="4">The sequence shown here is derived from an EMBL/GenBank/DDBJ whole genome shotgun (WGS) entry which is preliminary data.</text>
</comment>
<gene>
    <name evidence="4" type="ORF">ACS77_02370</name>
</gene>
<evidence type="ECO:0000313" key="5">
    <source>
        <dbReference type="Proteomes" id="UP000036955"/>
    </source>
</evidence>
<dbReference type="Gene3D" id="2.160.20.120">
    <property type="match status" value="1"/>
</dbReference>
<dbReference type="InterPro" id="IPR021255">
    <property type="entry name" value="DUF2807"/>
</dbReference>
<evidence type="ECO:0000256" key="2">
    <source>
        <dbReference type="SAM" id="SignalP"/>
    </source>
</evidence>
<keyword evidence="2" id="KW-0732">Signal</keyword>
<protein>
    <recommendedName>
        <fullName evidence="3">Putative auto-transporter adhesin head GIN domain-containing protein</fullName>
    </recommendedName>
</protein>
<reference evidence="4 5" key="1">
    <citation type="submission" date="2015-06" db="EMBL/GenBank/DDBJ databases">
        <authorList>
            <person name="Hoefler B.C."/>
            <person name="Straight P.D."/>
        </authorList>
    </citation>
    <scope>NUCLEOTIDE SEQUENCE [LARGE SCALE GENOMIC DNA]</scope>
    <source>
        <strain evidence="4 5">Riq4</strain>
    </source>
</reference>
<dbReference type="Pfam" id="PF10988">
    <property type="entry name" value="DUF2807"/>
    <property type="match status" value="1"/>
</dbReference>
<sequence>MNNMNTMKLMLALLASTTSYAALAAEKTFPLTAFSSVEARQGINLSIKCAATSSMVVSGSAETLNKLQVTTNNKALLLVNDAAENDRFVTHTLDITLYTSAPLTGLTGKAGVKIVAPACAVDQSKLTVAGSMGTDIQIEGKTGELVLDLEMGGTFNKKPLPFIANVANVRMSMGAESSLCHIPRINGSLSAGARMSVSPSAQVDTGATGSFASEISTSDCS</sequence>
<evidence type="ECO:0000256" key="1">
    <source>
        <dbReference type="SAM" id="MobiDB-lite"/>
    </source>
</evidence>
<evidence type="ECO:0000313" key="4">
    <source>
        <dbReference type="EMBL" id="KNH29541.1"/>
    </source>
</evidence>
<name>A0A0L1MMA5_PSESX</name>
<dbReference type="Proteomes" id="UP000036955">
    <property type="component" value="Unassembled WGS sequence"/>
</dbReference>
<feature type="domain" description="Putative auto-transporter adhesin head GIN" evidence="3">
    <location>
        <begin position="33"/>
        <end position="197"/>
    </location>
</feature>
<evidence type="ECO:0000259" key="3">
    <source>
        <dbReference type="Pfam" id="PF10988"/>
    </source>
</evidence>
<accession>A0A0L1MMA5</accession>
<dbReference type="PATRIC" id="fig|317.197.peg.3832"/>
<organism evidence="4 5">
    <name type="scientific">Pseudomonas syringae</name>
    <dbReference type="NCBI Taxonomy" id="317"/>
    <lineage>
        <taxon>Bacteria</taxon>
        <taxon>Pseudomonadati</taxon>
        <taxon>Pseudomonadota</taxon>
        <taxon>Gammaproteobacteria</taxon>
        <taxon>Pseudomonadales</taxon>
        <taxon>Pseudomonadaceae</taxon>
        <taxon>Pseudomonas</taxon>
    </lineage>
</organism>
<dbReference type="EMBL" id="LFQK01000004">
    <property type="protein sequence ID" value="KNH29541.1"/>
    <property type="molecule type" value="Genomic_DNA"/>
</dbReference>